<evidence type="ECO:0000313" key="3">
    <source>
        <dbReference type="Proteomes" id="UP000887013"/>
    </source>
</evidence>
<protein>
    <submittedName>
        <fullName evidence="2">Uncharacterized protein</fullName>
    </submittedName>
</protein>
<comment type="caution">
    <text evidence="2">The sequence shown here is derived from an EMBL/GenBank/DDBJ whole genome shotgun (WGS) entry which is preliminary data.</text>
</comment>
<dbReference type="EMBL" id="BMAW01108815">
    <property type="protein sequence ID" value="GFT35728.1"/>
    <property type="molecule type" value="Genomic_DNA"/>
</dbReference>
<keyword evidence="1" id="KW-0812">Transmembrane</keyword>
<evidence type="ECO:0000256" key="1">
    <source>
        <dbReference type="SAM" id="Phobius"/>
    </source>
</evidence>
<dbReference type="Proteomes" id="UP000887013">
    <property type="component" value="Unassembled WGS sequence"/>
</dbReference>
<keyword evidence="1" id="KW-1133">Transmembrane helix</keyword>
<accession>A0A8X6NWN3</accession>
<keyword evidence="3" id="KW-1185">Reference proteome</keyword>
<keyword evidence="1" id="KW-0472">Membrane</keyword>
<evidence type="ECO:0000313" key="2">
    <source>
        <dbReference type="EMBL" id="GFT35728.1"/>
    </source>
</evidence>
<feature type="transmembrane region" description="Helical" evidence="1">
    <location>
        <begin position="45"/>
        <end position="62"/>
    </location>
</feature>
<proteinExistence type="predicted"/>
<sequence length="86" mass="10258">MREKPESNDTDKYPPGRCEREPIRVVKVVIKRKFRHGQKEKKSDMGLVNASFFFILFFYPLSVEQKEELVITDGSFEGRHFDWYAK</sequence>
<organism evidence="2 3">
    <name type="scientific">Nephila pilipes</name>
    <name type="common">Giant wood spider</name>
    <name type="synonym">Nephila maculata</name>
    <dbReference type="NCBI Taxonomy" id="299642"/>
    <lineage>
        <taxon>Eukaryota</taxon>
        <taxon>Metazoa</taxon>
        <taxon>Ecdysozoa</taxon>
        <taxon>Arthropoda</taxon>
        <taxon>Chelicerata</taxon>
        <taxon>Arachnida</taxon>
        <taxon>Araneae</taxon>
        <taxon>Araneomorphae</taxon>
        <taxon>Entelegynae</taxon>
        <taxon>Araneoidea</taxon>
        <taxon>Nephilidae</taxon>
        <taxon>Nephila</taxon>
    </lineage>
</organism>
<reference evidence="2" key="1">
    <citation type="submission" date="2020-08" db="EMBL/GenBank/DDBJ databases">
        <title>Multicomponent nature underlies the extraordinary mechanical properties of spider dragline silk.</title>
        <authorList>
            <person name="Kono N."/>
            <person name="Nakamura H."/>
            <person name="Mori M."/>
            <person name="Yoshida Y."/>
            <person name="Ohtoshi R."/>
            <person name="Malay A.D."/>
            <person name="Moran D.A.P."/>
            <person name="Tomita M."/>
            <person name="Numata K."/>
            <person name="Arakawa K."/>
        </authorList>
    </citation>
    <scope>NUCLEOTIDE SEQUENCE</scope>
</reference>
<name>A0A8X6NWN3_NEPPI</name>
<dbReference type="AlphaFoldDB" id="A0A8X6NWN3"/>
<gene>
    <name evidence="2" type="ORF">NPIL_165001</name>
</gene>